<evidence type="ECO:0000256" key="3">
    <source>
        <dbReference type="ARBA" id="ARBA00004496"/>
    </source>
</evidence>
<dbReference type="InterPro" id="IPR011095">
    <property type="entry name" value="Dala_Dala_lig_C"/>
</dbReference>
<proteinExistence type="inferred from homology"/>
<evidence type="ECO:0000256" key="13">
    <source>
        <dbReference type="PROSITE-ProRule" id="PRU00409"/>
    </source>
</evidence>
<comment type="similarity">
    <text evidence="4">Belongs to the D-alanine--D-alanine ligase family.</text>
</comment>
<evidence type="ECO:0000256" key="1">
    <source>
        <dbReference type="ARBA" id="ARBA00001936"/>
    </source>
</evidence>
<evidence type="ECO:0000313" key="15">
    <source>
        <dbReference type="EMBL" id="KDA54186.1"/>
    </source>
</evidence>
<dbReference type="Gene3D" id="3.30.1490.20">
    <property type="entry name" value="ATP-grasp fold, A domain"/>
    <property type="match status" value="1"/>
</dbReference>
<comment type="catalytic activity">
    <reaction evidence="12">
        <text>2 D-alanine + ATP = D-alanyl-D-alanine + ADP + phosphate + H(+)</text>
        <dbReference type="Rhea" id="RHEA:11224"/>
        <dbReference type="ChEBI" id="CHEBI:15378"/>
        <dbReference type="ChEBI" id="CHEBI:30616"/>
        <dbReference type="ChEBI" id="CHEBI:43474"/>
        <dbReference type="ChEBI" id="CHEBI:57416"/>
        <dbReference type="ChEBI" id="CHEBI:57822"/>
        <dbReference type="ChEBI" id="CHEBI:456216"/>
        <dbReference type="EC" id="6.3.2.4"/>
    </reaction>
</comment>
<dbReference type="SUPFAM" id="SSF56059">
    <property type="entry name" value="Glutathione synthetase ATP-binding domain-like"/>
    <property type="match status" value="1"/>
</dbReference>
<dbReference type="Pfam" id="PF07478">
    <property type="entry name" value="Dala_Dala_lig_C"/>
    <property type="match status" value="1"/>
</dbReference>
<dbReference type="GO" id="GO:0005524">
    <property type="term" value="F:ATP binding"/>
    <property type="evidence" value="ECO:0007669"/>
    <property type="project" value="UniProtKB-UniRule"/>
</dbReference>
<keyword evidence="9 13" id="KW-0067">ATP-binding</keyword>
<dbReference type="GO" id="GO:0005737">
    <property type="term" value="C:cytoplasm"/>
    <property type="evidence" value="ECO:0007669"/>
    <property type="project" value="UniProtKB-SubCell"/>
</dbReference>
<keyword evidence="8 13" id="KW-0547">Nucleotide-binding</keyword>
<feature type="domain" description="ATP-grasp" evidence="14">
    <location>
        <begin position="113"/>
        <end position="318"/>
    </location>
</feature>
<reference evidence="15 16" key="1">
    <citation type="submission" date="2014-04" db="EMBL/GenBank/DDBJ databases">
        <title>The Genome Sequence of Thermoanaerobaculum aquaticum MP-01, The First Cultivated Group 23 Acidobacterium.</title>
        <authorList>
            <person name="Stamps B.W."/>
            <person name="Losey N.A."/>
            <person name="Lawson P.A."/>
            <person name="Stevenson B.S."/>
        </authorList>
    </citation>
    <scope>NUCLEOTIDE SEQUENCE [LARGE SCALE GENOMIC DNA]</scope>
    <source>
        <strain evidence="15 16">MP-01</strain>
    </source>
</reference>
<keyword evidence="10" id="KW-0133">Cell shape</keyword>
<keyword evidence="7 15" id="KW-0436">Ligase</keyword>
<evidence type="ECO:0000256" key="4">
    <source>
        <dbReference type="ARBA" id="ARBA00010871"/>
    </source>
</evidence>
<evidence type="ECO:0000256" key="11">
    <source>
        <dbReference type="ARBA" id="ARBA00022984"/>
    </source>
</evidence>
<organism evidence="15 16">
    <name type="scientific">Thermoanaerobaculum aquaticum</name>
    <dbReference type="NCBI Taxonomy" id="1312852"/>
    <lineage>
        <taxon>Bacteria</taxon>
        <taxon>Pseudomonadati</taxon>
        <taxon>Acidobacteriota</taxon>
        <taxon>Thermoanaerobaculia</taxon>
        <taxon>Thermoanaerobaculales</taxon>
        <taxon>Thermoanaerobaculaceae</taxon>
        <taxon>Thermoanaerobaculum</taxon>
    </lineage>
</organism>
<dbReference type="GO" id="GO:0046872">
    <property type="term" value="F:metal ion binding"/>
    <property type="evidence" value="ECO:0007669"/>
    <property type="project" value="InterPro"/>
</dbReference>
<dbReference type="InterPro" id="IPR000291">
    <property type="entry name" value="D-Ala_lig_Van_CS"/>
</dbReference>
<evidence type="ECO:0000256" key="6">
    <source>
        <dbReference type="ARBA" id="ARBA00022490"/>
    </source>
</evidence>
<dbReference type="EMBL" id="JMFG01000011">
    <property type="protein sequence ID" value="KDA54186.1"/>
    <property type="molecule type" value="Genomic_DNA"/>
</dbReference>
<evidence type="ECO:0000256" key="9">
    <source>
        <dbReference type="ARBA" id="ARBA00022840"/>
    </source>
</evidence>
<dbReference type="InterPro" id="IPR011761">
    <property type="entry name" value="ATP-grasp"/>
</dbReference>
<dbReference type="PANTHER" id="PTHR23132:SF23">
    <property type="entry name" value="D-ALANINE--D-ALANINE LIGASE B"/>
    <property type="match status" value="1"/>
</dbReference>
<comment type="subcellular location">
    <subcellularLocation>
        <location evidence="3">Cytoplasm</location>
    </subcellularLocation>
</comment>
<keyword evidence="11" id="KW-0573">Peptidoglycan synthesis</keyword>
<evidence type="ECO:0000256" key="5">
    <source>
        <dbReference type="ARBA" id="ARBA00012216"/>
    </source>
</evidence>
<protein>
    <recommendedName>
        <fullName evidence="5">D-alanine--D-alanine ligase</fullName>
        <ecNumber evidence="5">6.3.2.4</ecNumber>
    </recommendedName>
</protein>
<keyword evidence="16" id="KW-1185">Reference proteome</keyword>
<dbReference type="InterPro" id="IPR013815">
    <property type="entry name" value="ATP_grasp_subdomain_1"/>
</dbReference>
<evidence type="ECO:0000259" key="14">
    <source>
        <dbReference type="PROSITE" id="PS50975"/>
    </source>
</evidence>
<comment type="caution">
    <text evidence="15">The sequence shown here is derived from an EMBL/GenBank/DDBJ whole genome shotgun (WGS) entry which is preliminary data.</text>
</comment>
<comment type="cofactor">
    <cofactor evidence="2">
        <name>Mg(2+)</name>
        <dbReference type="ChEBI" id="CHEBI:18420"/>
    </cofactor>
</comment>
<evidence type="ECO:0000256" key="12">
    <source>
        <dbReference type="ARBA" id="ARBA00047614"/>
    </source>
</evidence>
<keyword evidence="6" id="KW-0963">Cytoplasm</keyword>
<evidence type="ECO:0000256" key="2">
    <source>
        <dbReference type="ARBA" id="ARBA00001946"/>
    </source>
</evidence>
<dbReference type="Gene3D" id="3.30.470.20">
    <property type="entry name" value="ATP-grasp fold, B domain"/>
    <property type="match status" value="1"/>
</dbReference>
<evidence type="ECO:0000256" key="7">
    <source>
        <dbReference type="ARBA" id="ARBA00022598"/>
    </source>
</evidence>
<evidence type="ECO:0000256" key="8">
    <source>
        <dbReference type="ARBA" id="ARBA00022741"/>
    </source>
</evidence>
<accession>A0A062Y1B1</accession>
<dbReference type="EC" id="6.3.2.4" evidence="5"/>
<gene>
    <name evidence="15" type="ORF">EG19_01060</name>
</gene>
<evidence type="ECO:0000313" key="16">
    <source>
        <dbReference type="Proteomes" id="UP000027284"/>
    </source>
</evidence>
<sequence length="325" mass="35756">MHLGFVFDCQEDYLAQGFTPEQVAEFDPRVTVEGIAAGLHACGHEVSLVGNGQALARSLAQGQRYDLVFNIAEGLTGFSREAQVPALCELYRQKYTFSDPLTCALTLHKAMAKRVVRDAGLPTAPFFVVESPQDLREIPFPGPYFAKPVAEGSSKGISARCQAQAASTLQEVCRELLASFQQPVLVERFLPGREVTVGIVGNGGGARVLGVMEVEFTERAETQAYTALNKEQYRERVRYRLLQDEELARQAGDLALAVYHLLGCRDAARLDLRCDETGTPQFLEANPLPGLDPIRSDLPILARLAGVEYVELLSAIVEAAWTRRW</sequence>
<dbReference type="GO" id="GO:0009252">
    <property type="term" value="P:peptidoglycan biosynthetic process"/>
    <property type="evidence" value="ECO:0007669"/>
    <property type="project" value="UniProtKB-KW"/>
</dbReference>
<dbReference type="GO" id="GO:0008360">
    <property type="term" value="P:regulation of cell shape"/>
    <property type="evidence" value="ECO:0007669"/>
    <property type="project" value="UniProtKB-KW"/>
</dbReference>
<name>A0A062Y1B1_9BACT</name>
<dbReference type="PROSITE" id="PS50975">
    <property type="entry name" value="ATP_GRASP"/>
    <property type="match status" value="1"/>
</dbReference>
<evidence type="ECO:0000256" key="10">
    <source>
        <dbReference type="ARBA" id="ARBA00022960"/>
    </source>
</evidence>
<dbReference type="PANTHER" id="PTHR23132">
    <property type="entry name" value="D-ALANINE--D-ALANINE LIGASE"/>
    <property type="match status" value="1"/>
</dbReference>
<comment type="cofactor">
    <cofactor evidence="1">
        <name>Mn(2+)</name>
        <dbReference type="ChEBI" id="CHEBI:29035"/>
    </cofactor>
</comment>
<dbReference type="Proteomes" id="UP000027284">
    <property type="component" value="Unassembled WGS sequence"/>
</dbReference>
<dbReference type="AlphaFoldDB" id="A0A062Y1B1"/>
<dbReference type="STRING" id="1312852.EG19_01060"/>
<dbReference type="GO" id="GO:0008716">
    <property type="term" value="F:D-alanine-D-alanine ligase activity"/>
    <property type="evidence" value="ECO:0007669"/>
    <property type="project" value="UniProtKB-EC"/>
</dbReference>
<dbReference type="PROSITE" id="PS00844">
    <property type="entry name" value="DALA_DALA_LIGASE_2"/>
    <property type="match status" value="1"/>
</dbReference>